<accession>F2IVW6</accession>
<feature type="region of interest" description="Disordered" evidence="1">
    <location>
        <begin position="1"/>
        <end position="31"/>
    </location>
</feature>
<evidence type="ECO:0000313" key="3">
    <source>
        <dbReference type="Proteomes" id="UP000008130"/>
    </source>
</evidence>
<dbReference type="Proteomes" id="UP000008130">
    <property type="component" value="Chromosome"/>
</dbReference>
<reference evidence="2 3" key="1">
    <citation type="journal article" date="2011" name="J. Bacteriol.">
        <title>Complete genome sequence of Polymorphum gilvum SL003B-26A1T, a crude oil-degrading bacterium from oil-polluted saline soil.</title>
        <authorList>
            <person name="Li S.G."/>
            <person name="Tang Y.Q."/>
            <person name="Nie Y."/>
            <person name="Cai M."/>
            <person name="Wu X.L."/>
        </authorList>
    </citation>
    <scope>NUCLEOTIDE SEQUENCE [LARGE SCALE GENOMIC DNA]</scope>
    <source>
        <strain evidence="3">LMG 25793 / CGMCC 1.9160 / SL003B-26A1</strain>
    </source>
</reference>
<proteinExistence type="predicted"/>
<dbReference type="SUPFAM" id="SSF53300">
    <property type="entry name" value="vWA-like"/>
    <property type="match status" value="1"/>
</dbReference>
<name>F2IVW6_POLGS</name>
<dbReference type="EMBL" id="CP002568">
    <property type="protein sequence ID" value="ADZ70248.1"/>
    <property type="molecule type" value="Genomic_DNA"/>
</dbReference>
<dbReference type="AlphaFoldDB" id="F2IVW6"/>
<evidence type="ECO:0000256" key="1">
    <source>
        <dbReference type="SAM" id="MobiDB-lite"/>
    </source>
</evidence>
<sequence length="254" mass="27345">MGNDSRMARPRGAMSNASRTPDKTDPRAVADVPSSRTEIDAFLSTARAVQPAGGRGRLIFALDATMSRQPTWDRACALQADMFEEAGRIGGLDVKLVYFRGFGECRASKWVGDARRLAELMTRIDCRGGHTQIRKVLSCAIEETRKQKVQALVYVGDCMEENVDELCARAGELGLLGVPAFLFQEGGDRDAEAAFREIARLTKGAYCPFNSASAKELGDLLKAVAAYAAGGRAALAALEKRGGAGARPLIEQMK</sequence>
<organism evidence="2 3">
    <name type="scientific">Polymorphum gilvum (strain LMG 25793 / CGMCC 1.9160 / SL003B-26A1)</name>
    <dbReference type="NCBI Taxonomy" id="991905"/>
    <lineage>
        <taxon>Bacteria</taxon>
        <taxon>Pseudomonadati</taxon>
        <taxon>Pseudomonadota</taxon>
        <taxon>Alphaproteobacteria</taxon>
        <taxon>Rhodobacterales</taxon>
        <taxon>Paracoccaceae</taxon>
        <taxon>Polymorphum</taxon>
    </lineage>
</organism>
<evidence type="ECO:0008006" key="4">
    <source>
        <dbReference type="Google" id="ProtNLM"/>
    </source>
</evidence>
<dbReference type="HOGENOM" id="CLU_1128360_0_0_5"/>
<evidence type="ECO:0000313" key="2">
    <source>
        <dbReference type="EMBL" id="ADZ70248.1"/>
    </source>
</evidence>
<gene>
    <name evidence="2" type="ordered locus">SL003B_1822</name>
</gene>
<keyword evidence="3" id="KW-1185">Reference proteome</keyword>
<protein>
    <recommendedName>
        <fullName evidence="4">VWA domain-containing protein</fullName>
    </recommendedName>
</protein>
<dbReference type="STRING" id="991905.SL003B_1822"/>
<dbReference type="InterPro" id="IPR036465">
    <property type="entry name" value="vWFA_dom_sf"/>
</dbReference>
<dbReference type="eggNOG" id="COG2304">
    <property type="taxonomic scope" value="Bacteria"/>
</dbReference>
<dbReference type="KEGG" id="pgv:SL003B_1822"/>
<dbReference type="PATRIC" id="fig|991905.3.peg.1868"/>